<dbReference type="Gene3D" id="3.40.50.10610">
    <property type="entry name" value="ABC-type transport auxiliary lipoprotein component"/>
    <property type="match status" value="1"/>
</dbReference>
<gene>
    <name evidence="2" type="ORF">HYY20_04170</name>
</gene>
<dbReference type="InterPro" id="IPR005534">
    <property type="entry name" value="Curli_assmbl/transp-comp_CsgG"/>
</dbReference>
<dbReference type="GO" id="GO:0030288">
    <property type="term" value="C:outer membrane-bounded periplasmic space"/>
    <property type="evidence" value="ECO:0007669"/>
    <property type="project" value="InterPro"/>
</dbReference>
<evidence type="ECO:0000313" key="3">
    <source>
        <dbReference type="Proteomes" id="UP000769766"/>
    </source>
</evidence>
<dbReference type="PANTHER" id="PTHR23150:SF19">
    <property type="entry name" value="FORMYLGLYCINE-GENERATING ENZYME"/>
    <property type="match status" value="1"/>
</dbReference>
<dbReference type="InterPro" id="IPR042095">
    <property type="entry name" value="SUMF_sf"/>
</dbReference>
<feature type="domain" description="Sulfatase-modifying factor enzyme-like" evidence="1">
    <location>
        <begin position="200"/>
        <end position="418"/>
    </location>
</feature>
<dbReference type="InterPro" id="IPR005532">
    <property type="entry name" value="SUMF_dom"/>
</dbReference>
<accession>A0A932CMA3</accession>
<reference evidence="2" key="1">
    <citation type="submission" date="2020-07" db="EMBL/GenBank/DDBJ databases">
        <title>Huge and variable diversity of episymbiotic CPR bacteria and DPANN archaea in groundwater ecosystems.</title>
        <authorList>
            <person name="He C.Y."/>
            <person name="Keren R."/>
            <person name="Whittaker M."/>
            <person name="Farag I.F."/>
            <person name="Doudna J."/>
            <person name="Cate J.H.D."/>
            <person name="Banfield J.F."/>
        </authorList>
    </citation>
    <scope>NUCLEOTIDE SEQUENCE</scope>
    <source>
        <strain evidence="2">NC_groundwater_672_Ag_B-0.1um_62_36</strain>
    </source>
</reference>
<dbReference type="Pfam" id="PF03781">
    <property type="entry name" value="FGE-sulfatase"/>
    <property type="match status" value="1"/>
</dbReference>
<dbReference type="Gene3D" id="3.90.1580.10">
    <property type="entry name" value="paralog of FGE (formylglycine-generating enzyme)"/>
    <property type="match status" value="1"/>
</dbReference>
<organism evidence="2 3">
    <name type="scientific">Tectimicrobiota bacterium</name>
    <dbReference type="NCBI Taxonomy" id="2528274"/>
    <lineage>
        <taxon>Bacteria</taxon>
        <taxon>Pseudomonadati</taxon>
        <taxon>Nitrospinota/Tectimicrobiota group</taxon>
        <taxon>Candidatus Tectimicrobiota</taxon>
    </lineage>
</organism>
<dbReference type="SUPFAM" id="SSF56436">
    <property type="entry name" value="C-type lectin-like"/>
    <property type="match status" value="1"/>
</dbReference>
<name>A0A932CMA3_UNCTE</name>
<dbReference type="InterPro" id="IPR051043">
    <property type="entry name" value="Sulfatase_Mod_Factor_Kinase"/>
</dbReference>
<evidence type="ECO:0000259" key="1">
    <source>
        <dbReference type="Pfam" id="PF03781"/>
    </source>
</evidence>
<dbReference type="Pfam" id="PF03783">
    <property type="entry name" value="CsgG"/>
    <property type="match status" value="1"/>
</dbReference>
<dbReference type="GO" id="GO:0120147">
    <property type="term" value="F:formylglycine-generating oxidase activity"/>
    <property type="evidence" value="ECO:0007669"/>
    <property type="project" value="TreeGrafter"/>
</dbReference>
<evidence type="ECO:0000313" key="2">
    <source>
        <dbReference type="EMBL" id="MBI2876056.1"/>
    </source>
</evidence>
<dbReference type="InterPro" id="IPR016187">
    <property type="entry name" value="CTDL_fold"/>
</dbReference>
<protein>
    <submittedName>
        <fullName evidence="2">SUMF1/EgtB/PvdO family nonheme iron enzyme</fullName>
    </submittedName>
</protein>
<proteinExistence type="predicted"/>
<sequence>MVNKTLGSLAGVVLLVLFGMGLWSYLEAQEGKESARGEVKKSKTAVLEIRPWRISPTLTGNLTSSLREELARSGQRQVLSREQLGGLLKERKITIPEDCDNPRCWAELGKALGVDELVVGRAEELEETCSIILSLVNVSATREDSYVREYAASCAEKDFPTALKAAAAKLVSTPGGALSPLSGTILVDSTGPRPTSEGLAGMVLIPAGDFFMGSDEAANERPVHVTHLDAYYLDIYEVTNSQYSRFVEATNYRSEGHWQDEFRPGREDYPVVNVTWNDAQAYARWAGKRLPTEAEWEKAARGITKWTWPWGMIFVSRHTNSSESAVGRPLPVGSLEMGKSPYQIYDLAGNVAEWCTDWYDTDYYKKSPNANPKGPTTGKERVVRGGSFYHDKGKVRTSARLSMNPQSSSLNVGFRCARSATP</sequence>
<dbReference type="Proteomes" id="UP000769766">
    <property type="component" value="Unassembled WGS sequence"/>
</dbReference>
<comment type="caution">
    <text evidence="2">The sequence shown here is derived from an EMBL/GenBank/DDBJ whole genome shotgun (WGS) entry which is preliminary data.</text>
</comment>
<dbReference type="AlphaFoldDB" id="A0A932CMA3"/>
<dbReference type="EMBL" id="JACPRF010000128">
    <property type="protein sequence ID" value="MBI2876056.1"/>
    <property type="molecule type" value="Genomic_DNA"/>
</dbReference>
<dbReference type="PANTHER" id="PTHR23150">
    <property type="entry name" value="SULFATASE MODIFYING FACTOR 1, 2"/>
    <property type="match status" value="1"/>
</dbReference>